<dbReference type="Proteomes" id="UP001289645">
    <property type="component" value="Unassembled WGS sequence"/>
</dbReference>
<comment type="caution">
    <text evidence="1">The sequence shown here is derived from an EMBL/GenBank/DDBJ whole genome shotgun (WGS) entry which is preliminary data.</text>
</comment>
<keyword evidence="2" id="KW-1185">Reference proteome</keyword>
<protein>
    <submittedName>
        <fullName evidence="1">TetR/AcrR family transcriptional regulator</fullName>
    </submittedName>
</protein>
<accession>A0ACC6MNN2</accession>
<evidence type="ECO:0000313" key="1">
    <source>
        <dbReference type="EMBL" id="MDZ5088620.1"/>
    </source>
</evidence>
<proteinExistence type="predicted"/>
<reference evidence="1 2" key="1">
    <citation type="journal article" date="2021" name="Chemosphere">
        <title>Bioballs carrying a syntrophic Rhodococcus and Mycolicibacterium consortium for simultaneous sorption and biodegradation of fuel oil in contaminated freshwater.</title>
        <authorList>
            <person name="Naloka K."/>
            <person name="Polrit D."/>
            <person name="Muangchinda C."/>
            <person name="Thoetkiattikul H."/>
            <person name="Pinyakong O."/>
        </authorList>
    </citation>
    <scope>NUCLEOTIDE SEQUENCE [LARGE SCALE GENOMIC DNA]</scope>
    <source>
        <strain evidence="1 2">J101</strain>
    </source>
</reference>
<gene>
    <name evidence="1" type="ORF">OHX15_24770</name>
</gene>
<name>A0ACC6MNN2_MYCPF</name>
<sequence length="209" mass="22775">MRRLTRAEARAQTRERLLDAAAEVFARKGYGAASVELIAESAGFSVGAVYSNFSGKEQLFSELMSQRAAGRVEAIVAAMGTAREQGEDPLAVLGRMLVAAADKDIETAALQTEFWLHAVRNPQTMDILARGTDRTLAMLRDVLAQLLEDHGVDRSVTPESFAVVVLALYQGLVRQRRTDPGRVSEDLFGQALAWQIAGMPKATDRASRK</sequence>
<organism evidence="1 2">
    <name type="scientific">Mycolicibacterium parafortuitum</name>
    <name type="common">Mycobacterium parafortuitum</name>
    <dbReference type="NCBI Taxonomy" id="39692"/>
    <lineage>
        <taxon>Bacteria</taxon>
        <taxon>Bacillati</taxon>
        <taxon>Actinomycetota</taxon>
        <taxon>Actinomycetes</taxon>
        <taxon>Mycobacteriales</taxon>
        <taxon>Mycobacteriaceae</taxon>
        <taxon>Mycolicibacterium</taxon>
    </lineage>
</organism>
<dbReference type="EMBL" id="JAOXLN010000036">
    <property type="protein sequence ID" value="MDZ5088620.1"/>
    <property type="molecule type" value="Genomic_DNA"/>
</dbReference>
<evidence type="ECO:0000313" key="2">
    <source>
        <dbReference type="Proteomes" id="UP001289645"/>
    </source>
</evidence>